<dbReference type="AlphaFoldDB" id="A0A9Q9AL55"/>
<reference evidence="1" key="1">
    <citation type="submission" date="2022-06" db="EMBL/GenBank/DDBJ databases">
        <title>Complete genome sequences of two strains of the flax pathogen Septoria linicola.</title>
        <authorList>
            <person name="Lapalu N."/>
            <person name="Simon A."/>
            <person name="Demenou B."/>
            <person name="Paumier D."/>
            <person name="Guillot M.-P."/>
            <person name="Gout L."/>
            <person name="Valade R."/>
        </authorList>
    </citation>
    <scope>NUCLEOTIDE SEQUENCE</scope>
    <source>
        <strain evidence="1">SE15195</strain>
    </source>
</reference>
<accession>A0A9Q9AL55</accession>
<protein>
    <submittedName>
        <fullName evidence="1">Uncharacterized protein</fullName>
    </submittedName>
</protein>
<proteinExistence type="predicted"/>
<name>A0A9Q9AL55_9PEZI</name>
<dbReference type="Proteomes" id="UP001056384">
    <property type="component" value="Chromosome 2"/>
</dbReference>
<evidence type="ECO:0000313" key="1">
    <source>
        <dbReference type="EMBL" id="USW48983.1"/>
    </source>
</evidence>
<dbReference type="EMBL" id="CP099419">
    <property type="protein sequence ID" value="USW48983.1"/>
    <property type="molecule type" value="Genomic_DNA"/>
</dbReference>
<keyword evidence="2" id="KW-1185">Reference proteome</keyword>
<gene>
    <name evidence="1" type="ORF">Slin15195_G023020</name>
</gene>
<organism evidence="1 2">
    <name type="scientific">Septoria linicola</name>
    <dbReference type="NCBI Taxonomy" id="215465"/>
    <lineage>
        <taxon>Eukaryota</taxon>
        <taxon>Fungi</taxon>
        <taxon>Dikarya</taxon>
        <taxon>Ascomycota</taxon>
        <taxon>Pezizomycotina</taxon>
        <taxon>Dothideomycetes</taxon>
        <taxon>Dothideomycetidae</taxon>
        <taxon>Mycosphaerellales</taxon>
        <taxon>Mycosphaerellaceae</taxon>
        <taxon>Septoria</taxon>
    </lineage>
</organism>
<evidence type="ECO:0000313" key="2">
    <source>
        <dbReference type="Proteomes" id="UP001056384"/>
    </source>
</evidence>
<sequence length="113" mass="12774">MAPPENTTHGRSVSEADFFRQIGMDREDTVHLQIYELMQTEAIAGLQRMTQANSGGDASEVDFRAEVLRIYQGADPSTKPVYDRGATLSNGTMTDNWVIRWMLWEAMHQPNGR</sequence>
<dbReference type="OrthoDB" id="3624320at2759"/>